<evidence type="ECO:0000313" key="4">
    <source>
        <dbReference type="Proteomes" id="UP001376459"/>
    </source>
</evidence>
<protein>
    <submittedName>
        <fullName evidence="3">DUF6185 family protein</fullName>
    </submittedName>
</protein>
<reference evidence="3 4" key="1">
    <citation type="submission" date="2024-03" db="EMBL/GenBank/DDBJ databases">
        <title>Novel Streptomyces species of biotechnological and ecological value are a feature of Machair soil.</title>
        <authorList>
            <person name="Prole J.R."/>
            <person name="Goodfellow M."/>
            <person name="Allenby N."/>
            <person name="Ward A.C."/>
        </authorList>
    </citation>
    <scope>NUCLEOTIDE SEQUENCE [LARGE SCALE GENOMIC DNA]</scope>
    <source>
        <strain evidence="3 4">MS1.AVA.1</strain>
    </source>
</reference>
<feature type="transmembrane region" description="Helical" evidence="2">
    <location>
        <begin position="126"/>
        <end position="143"/>
    </location>
</feature>
<name>A0ABU8UVN9_9ACTN</name>
<feature type="compositionally biased region" description="Basic residues" evidence="1">
    <location>
        <begin position="157"/>
        <end position="169"/>
    </location>
</feature>
<gene>
    <name evidence="3" type="ORF">WKI71_45195</name>
</gene>
<dbReference type="InterPro" id="IPR046176">
    <property type="entry name" value="DUF6185"/>
</dbReference>
<comment type="caution">
    <text evidence="3">The sequence shown here is derived from an EMBL/GenBank/DDBJ whole genome shotgun (WGS) entry which is preliminary data.</text>
</comment>
<feature type="transmembrane region" description="Helical" evidence="2">
    <location>
        <begin position="101"/>
        <end position="119"/>
    </location>
</feature>
<evidence type="ECO:0000313" key="3">
    <source>
        <dbReference type="EMBL" id="MEJ8672981.1"/>
    </source>
</evidence>
<sequence length="176" mass="19722">MSVSLKPSWQRLWAAQNNRLTAAKLDTLGGLLWTLTMSGLLLRAALLFRKRTSLPTARQKLTLRNLELCAFTVVALFLLIRVDDLIRLYDQASDRWWLDDALLRGHVFALAAAALLFSFAKPPRSIWVAGALLMLPPLATMTLPEVFGLCESCTGRGRGRAWRSPRRPRPPAACWP</sequence>
<keyword evidence="4" id="KW-1185">Reference proteome</keyword>
<keyword evidence="2" id="KW-1133">Transmembrane helix</keyword>
<feature type="transmembrane region" description="Helical" evidence="2">
    <location>
        <begin position="30"/>
        <end position="49"/>
    </location>
</feature>
<evidence type="ECO:0000256" key="2">
    <source>
        <dbReference type="SAM" id="Phobius"/>
    </source>
</evidence>
<evidence type="ECO:0000256" key="1">
    <source>
        <dbReference type="SAM" id="MobiDB-lite"/>
    </source>
</evidence>
<feature type="region of interest" description="Disordered" evidence="1">
    <location>
        <begin position="156"/>
        <end position="176"/>
    </location>
</feature>
<organism evidence="3 4">
    <name type="scientific">Streptomyces machairae</name>
    <dbReference type="NCBI Taxonomy" id="3134109"/>
    <lineage>
        <taxon>Bacteria</taxon>
        <taxon>Bacillati</taxon>
        <taxon>Actinomycetota</taxon>
        <taxon>Actinomycetes</taxon>
        <taxon>Kitasatosporales</taxon>
        <taxon>Streptomycetaceae</taxon>
        <taxon>Streptomyces</taxon>
    </lineage>
</organism>
<keyword evidence="2" id="KW-0472">Membrane</keyword>
<proteinExistence type="predicted"/>
<dbReference type="Proteomes" id="UP001376459">
    <property type="component" value="Unassembled WGS sequence"/>
</dbReference>
<dbReference type="Pfam" id="PF19683">
    <property type="entry name" value="DUF6185"/>
    <property type="match status" value="1"/>
</dbReference>
<feature type="transmembrane region" description="Helical" evidence="2">
    <location>
        <begin position="61"/>
        <end position="81"/>
    </location>
</feature>
<keyword evidence="2" id="KW-0812">Transmembrane</keyword>
<accession>A0ABU8UVN9</accession>
<dbReference type="EMBL" id="JBBKAK010000001">
    <property type="protein sequence ID" value="MEJ8672981.1"/>
    <property type="molecule type" value="Genomic_DNA"/>
</dbReference>